<comment type="caution">
    <text evidence="1">The sequence shown here is derived from an EMBL/GenBank/DDBJ whole genome shotgun (WGS) entry which is preliminary data.</text>
</comment>
<dbReference type="NCBIfam" id="TIGR04256">
    <property type="entry name" value="GxxExxY"/>
    <property type="match status" value="1"/>
</dbReference>
<dbReference type="Proteomes" id="UP000295479">
    <property type="component" value="Unassembled WGS sequence"/>
</dbReference>
<dbReference type="InterPro" id="IPR011604">
    <property type="entry name" value="PDDEXK-like_dom_sf"/>
</dbReference>
<protein>
    <submittedName>
        <fullName evidence="1">GxxExxY protein</fullName>
    </submittedName>
</protein>
<reference evidence="1 2" key="1">
    <citation type="submission" date="2019-03" db="EMBL/GenBank/DDBJ databases">
        <title>Flavobacterium AR-3-4 sp. nov. isolated from arctic soil.</title>
        <authorList>
            <person name="Chaudhary D.K."/>
        </authorList>
    </citation>
    <scope>NUCLEOTIDE SEQUENCE [LARGE SCALE GENOMIC DNA]</scope>
    <source>
        <strain evidence="1 2">AR-3-4</strain>
    </source>
</reference>
<sequence length="137" mass="15858">MLLTKTYLKDLTYKINGAAIEVHKELGPGLLESVYHKCMKTELTLRGISFKSELKVKINFKGNELETDYRCDLLVEDCIVLELKAQDNLPPIHQAQILTYMKLLKKPKGILFNFHCINLYNEGQKTFVNEYFSLLDD</sequence>
<evidence type="ECO:0000313" key="1">
    <source>
        <dbReference type="EMBL" id="TDD99409.1"/>
    </source>
</evidence>
<evidence type="ECO:0000313" key="2">
    <source>
        <dbReference type="Proteomes" id="UP000295479"/>
    </source>
</evidence>
<accession>A0A4R5CJU4</accession>
<keyword evidence="2" id="KW-1185">Reference proteome</keyword>
<dbReference type="InterPro" id="IPR026350">
    <property type="entry name" value="GxxExxY"/>
</dbReference>
<name>A0A4R5CJU4_9FLAO</name>
<dbReference type="OrthoDB" id="1119698at2"/>
<dbReference type="Gene3D" id="3.90.320.10">
    <property type="match status" value="1"/>
</dbReference>
<organism evidence="1 2">
    <name type="scientific">Flavobacterium cellulosilyticum</name>
    <dbReference type="NCBI Taxonomy" id="2541731"/>
    <lineage>
        <taxon>Bacteria</taxon>
        <taxon>Pseudomonadati</taxon>
        <taxon>Bacteroidota</taxon>
        <taxon>Flavobacteriia</taxon>
        <taxon>Flavobacteriales</taxon>
        <taxon>Flavobacteriaceae</taxon>
        <taxon>Flavobacterium</taxon>
    </lineage>
</organism>
<gene>
    <name evidence="1" type="ORF">E0F76_01405</name>
</gene>
<dbReference type="AlphaFoldDB" id="A0A4R5CJU4"/>
<proteinExistence type="predicted"/>
<dbReference type="Pfam" id="PF13366">
    <property type="entry name" value="PDDEXK_3"/>
    <property type="match status" value="1"/>
</dbReference>
<dbReference type="EMBL" id="SMFK01000001">
    <property type="protein sequence ID" value="TDD99409.1"/>
    <property type="molecule type" value="Genomic_DNA"/>
</dbReference>
<dbReference type="RefSeq" id="WP_132000549.1">
    <property type="nucleotide sequence ID" value="NZ_SMFK01000001.1"/>
</dbReference>